<dbReference type="InterPro" id="IPR001387">
    <property type="entry name" value="Cro/C1-type_HTH"/>
</dbReference>
<dbReference type="InterPro" id="IPR011990">
    <property type="entry name" value="TPR-like_helical_dom_sf"/>
</dbReference>
<dbReference type="InterPro" id="IPR010982">
    <property type="entry name" value="Lambda_DNA-bd_dom_sf"/>
</dbReference>
<evidence type="ECO:0000313" key="3">
    <source>
        <dbReference type="EMBL" id="MDT1974918.1"/>
    </source>
</evidence>
<evidence type="ECO:0000256" key="1">
    <source>
        <dbReference type="SAM" id="Phobius"/>
    </source>
</evidence>
<dbReference type="PROSITE" id="PS50943">
    <property type="entry name" value="HTH_CROC1"/>
    <property type="match status" value="1"/>
</dbReference>
<sequence>MSQETLSENIISRRNLSKIENNETSPTLEQLKQIFFKLNIDSNDINVFVLNFNSSQYDELHTEFTDLINSVNIKNSDLLILNQKIKEDLSSDRKIISLYLEFKIRFKNNKLILPLTTKKIRSIYDYLVASPIYTILALLVKLAPMPMIEHLHNKMFPVEFRDFRNQAITDVILCFYFNIISKLIQLQWHSSAKEYLALAKIELTPTNYYYTLKINYLEKLQLYSDTRKLEYKNQCLELIEIPKKFDDIKLFELLKKLLSIVDTQNENSNKSFFK</sequence>
<dbReference type="Proteomes" id="UP001249945">
    <property type="component" value="Unassembled WGS sequence"/>
</dbReference>
<evidence type="ECO:0000313" key="4">
    <source>
        <dbReference type="Proteomes" id="UP001249945"/>
    </source>
</evidence>
<dbReference type="CDD" id="cd00093">
    <property type="entry name" value="HTH_XRE"/>
    <property type="match status" value="1"/>
</dbReference>
<evidence type="ECO:0000259" key="2">
    <source>
        <dbReference type="PROSITE" id="PS50943"/>
    </source>
</evidence>
<organism evidence="3 4">
    <name type="scientific">Carnobacterium divergens</name>
    <name type="common">Lactobacillus divergens</name>
    <dbReference type="NCBI Taxonomy" id="2748"/>
    <lineage>
        <taxon>Bacteria</taxon>
        <taxon>Bacillati</taxon>
        <taxon>Bacillota</taxon>
        <taxon>Bacilli</taxon>
        <taxon>Lactobacillales</taxon>
        <taxon>Carnobacteriaceae</taxon>
        <taxon>Carnobacterium</taxon>
    </lineage>
</organism>
<dbReference type="AlphaFoldDB" id="A0AAW8RBV9"/>
<feature type="domain" description="HTH cro/C1-type" evidence="2">
    <location>
        <begin position="11"/>
        <end position="45"/>
    </location>
</feature>
<dbReference type="GO" id="GO:0003677">
    <property type="term" value="F:DNA binding"/>
    <property type="evidence" value="ECO:0007669"/>
    <property type="project" value="InterPro"/>
</dbReference>
<proteinExistence type="predicted"/>
<dbReference type="Gene3D" id="1.25.40.400">
    <property type="match status" value="1"/>
</dbReference>
<dbReference type="Pfam" id="PF01381">
    <property type="entry name" value="HTH_3"/>
    <property type="match status" value="1"/>
</dbReference>
<protein>
    <submittedName>
        <fullName evidence="3">Helix-turn-helix domain-containing protein</fullName>
    </submittedName>
</protein>
<dbReference type="EMBL" id="JALRMR010000014">
    <property type="protein sequence ID" value="MDT1974918.1"/>
    <property type="molecule type" value="Genomic_DNA"/>
</dbReference>
<keyword evidence="1" id="KW-0812">Transmembrane</keyword>
<dbReference type="SUPFAM" id="SSF47413">
    <property type="entry name" value="lambda repressor-like DNA-binding domains"/>
    <property type="match status" value="1"/>
</dbReference>
<keyword evidence="1" id="KW-1133">Transmembrane helix</keyword>
<accession>A0AAW8RBV9</accession>
<keyword evidence="1" id="KW-0472">Membrane</keyword>
<dbReference type="SUPFAM" id="SSF48452">
    <property type="entry name" value="TPR-like"/>
    <property type="match status" value="1"/>
</dbReference>
<gene>
    <name evidence="3" type="ORF">MX635_10985</name>
</gene>
<comment type="caution">
    <text evidence="3">The sequence shown here is derived from an EMBL/GenBank/DDBJ whole genome shotgun (WGS) entry which is preliminary data.</text>
</comment>
<dbReference type="RefSeq" id="WP_311780747.1">
    <property type="nucleotide sequence ID" value="NZ_JALRMR010000014.1"/>
</dbReference>
<reference evidence="3" key="1">
    <citation type="submission" date="2022-04" db="EMBL/GenBank/DDBJ databases">
        <title>Draft genome sequences of lactic acid bacteria (LAB) strains involved in meat spoilage.</title>
        <authorList>
            <person name="Palevich N."/>
        </authorList>
    </citation>
    <scope>NUCLEOTIDE SEQUENCE</scope>
    <source>
        <strain evidence="3">9-14</strain>
    </source>
</reference>
<name>A0AAW8RBV9_CARDV</name>
<dbReference type="Gene3D" id="1.10.260.40">
    <property type="entry name" value="lambda repressor-like DNA-binding domains"/>
    <property type="match status" value="1"/>
</dbReference>
<feature type="transmembrane region" description="Helical" evidence="1">
    <location>
        <begin position="123"/>
        <end position="143"/>
    </location>
</feature>